<dbReference type="InterPro" id="IPR044950">
    <property type="entry name" value="TED6/7"/>
</dbReference>
<evidence type="ECO:0000313" key="4">
    <source>
        <dbReference type="Proteomes" id="UP000467841"/>
    </source>
</evidence>
<keyword evidence="4" id="KW-1185">Reference proteome</keyword>
<protein>
    <submittedName>
        <fullName evidence="3">Uncharacterized protein</fullName>
    </submittedName>
</protein>
<dbReference type="Proteomes" id="UP000467841">
    <property type="component" value="Unassembled WGS sequence"/>
</dbReference>
<evidence type="ECO:0000313" key="3">
    <source>
        <dbReference type="EMBL" id="CAA7054971.1"/>
    </source>
</evidence>
<dbReference type="AlphaFoldDB" id="A0A6D2L4V2"/>
<dbReference type="OrthoDB" id="785473at2759"/>
<feature type="region of interest" description="Disordered" evidence="1">
    <location>
        <begin position="16"/>
        <end position="76"/>
    </location>
</feature>
<dbReference type="PANTHER" id="PTHR35697">
    <property type="entry name" value="OS08G0108300 PROTEIN"/>
    <property type="match status" value="1"/>
</dbReference>
<proteinExistence type="predicted"/>
<evidence type="ECO:0000256" key="1">
    <source>
        <dbReference type="SAM" id="MobiDB-lite"/>
    </source>
</evidence>
<dbReference type="GO" id="GO:0009834">
    <property type="term" value="P:plant-type secondary cell wall biogenesis"/>
    <property type="evidence" value="ECO:0007669"/>
    <property type="project" value="InterPro"/>
</dbReference>
<accession>A0A6D2L4V2</accession>
<keyword evidence="2" id="KW-1133">Transmembrane helix</keyword>
<dbReference type="PANTHER" id="PTHR35697:SF1">
    <property type="entry name" value="PROTEIN TRACHEARY ELEMENT DIFFERENTIATION-RELATED 7"/>
    <property type="match status" value="1"/>
</dbReference>
<comment type="caution">
    <text evidence="3">The sequence shown here is derived from an EMBL/GenBank/DDBJ whole genome shotgun (WGS) entry which is preliminary data.</text>
</comment>
<keyword evidence="2" id="KW-0472">Membrane</keyword>
<name>A0A6D2L4V2_9BRAS</name>
<evidence type="ECO:0000256" key="2">
    <source>
        <dbReference type="SAM" id="Phobius"/>
    </source>
</evidence>
<dbReference type="EMBL" id="CACVBM020001600">
    <property type="protein sequence ID" value="CAA7054971.1"/>
    <property type="molecule type" value="Genomic_DNA"/>
</dbReference>
<reference evidence="3" key="1">
    <citation type="submission" date="2020-01" db="EMBL/GenBank/DDBJ databases">
        <authorList>
            <person name="Mishra B."/>
        </authorList>
    </citation>
    <scope>NUCLEOTIDE SEQUENCE [LARGE SCALE GENOMIC DNA]</scope>
</reference>
<organism evidence="3 4">
    <name type="scientific">Microthlaspi erraticum</name>
    <dbReference type="NCBI Taxonomy" id="1685480"/>
    <lineage>
        <taxon>Eukaryota</taxon>
        <taxon>Viridiplantae</taxon>
        <taxon>Streptophyta</taxon>
        <taxon>Embryophyta</taxon>
        <taxon>Tracheophyta</taxon>
        <taxon>Spermatophyta</taxon>
        <taxon>Magnoliopsida</taxon>
        <taxon>eudicotyledons</taxon>
        <taxon>Gunneridae</taxon>
        <taxon>Pentapetalae</taxon>
        <taxon>rosids</taxon>
        <taxon>malvids</taxon>
        <taxon>Brassicales</taxon>
        <taxon>Brassicaceae</taxon>
        <taxon>Coluteocarpeae</taxon>
        <taxon>Microthlaspi</taxon>
    </lineage>
</organism>
<feature type="transmembrane region" description="Helical" evidence="2">
    <location>
        <begin position="85"/>
        <end position="110"/>
    </location>
</feature>
<sequence>MAASVHYFSFYPPPSDQHPLPSPFPAPSHHSPPPSYIFPSPPSPPNHPLQPPPLPHFPPPPYPRPHLPPPPPHVLPPPPGHHSTVIIVIVISLGSLFFLAFLAAALFCCLKKRRTSSLKTEITKFDEHIKVQEVIVPGPHGEPTRVVMLEEDIHLEENIHKTGRASHLNSTGGHATDISDPNHHLIEHKA</sequence>
<keyword evidence="2" id="KW-0812">Transmembrane</keyword>
<feature type="compositionally biased region" description="Basic and acidic residues" evidence="1">
    <location>
        <begin position="180"/>
        <end position="190"/>
    </location>
</feature>
<gene>
    <name evidence="3" type="ORF">MERR_LOCUS42207</name>
</gene>
<feature type="region of interest" description="Disordered" evidence="1">
    <location>
        <begin position="164"/>
        <end position="190"/>
    </location>
</feature>